<protein>
    <submittedName>
        <fullName evidence="9">Methyl-accepting chemotaxis sensory transducer</fullName>
    </submittedName>
</protein>
<dbReference type="CDD" id="cd11386">
    <property type="entry name" value="MCP_signal"/>
    <property type="match status" value="1"/>
</dbReference>
<keyword evidence="10" id="KW-1185">Reference proteome</keyword>
<dbReference type="CDD" id="cd06225">
    <property type="entry name" value="HAMP"/>
    <property type="match status" value="1"/>
</dbReference>
<dbReference type="Proteomes" id="UP000000271">
    <property type="component" value="Chromosome"/>
</dbReference>
<sequence>MWRKMSISLKMIVIVVVLMLLLTTGLQTYNLQSTASLNETYLEENDKQIEASINQELDSVFQQLRIGMDIVRHSPEIVDAFDERDRDELSTRTLPIMEDLREIGIAQFQFHLPDATSFFRAHDPETFGDDLSSFRHTVTEANSEERVVSGLERGVAGAGFRYVVPVSANGTHIGTMELGLGLNEVLLTSFQSNFGGEWIFVDLEDGETLVATGDDSIHPPPNTEHVNTLGSGEALTIEQGNYRSHLIPLADYSGDYQWYLQRTDDQSALIAEQRAETIQSTLFSAGFTLFAILVITWFTRRSLKPLQAMSAYADRIAAGDFTSDPVSYRNDDEIGKLASAFTAMVKAWRGVLGNVTDSSQQVASTAEELSASSEETSRATEDISQAIQDISNASDEQSKSVASVRNVVSSVNEKMSGITTEMNEATEASRQTEDAAVTGENVVNRSLKQMTDIQSSNESMSGTITDLGNTSREIGHVTQLITDIAEQTNLLALNAAIEASRAGESGRGFAVVADEVRKLAEQSGEAGKNIHRLISTIQERIDEAIRKTNENNGEIQAGIQSVEEAGSSFTVITAHISSMASQIQSVQQSVRDVTEQIHELNSFTDETEEMTRSMSDNTQNVAAAAEEQHASVEEVSAAADTLAKMAEELQDQVSRFKL</sequence>
<dbReference type="SMART" id="SM00304">
    <property type="entry name" value="HAMP"/>
    <property type="match status" value="2"/>
</dbReference>
<dbReference type="Pfam" id="PF00015">
    <property type="entry name" value="MCPsignal"/>
    <property type="match status" value="1"/>
</dbReference>
<name>D6XZB4_BACIE</name>
<feature type="domain" description="Methyl-accepting transducer" evidence="7">
    <location>
        <begin position="372"/>
        <end position="643"/>
    </location>
</feature>
<evidence type="ECO:0000259" key="7">
    <source>
        <dbReference type="PROSITE" id="PS50111"/>
    </source>
</evidence>
<dbReference type="KEGG" id="bse:Bsel_2910"/>
<feature type="domain" description="HAMP" evidence="8">
    <location>
        <begin position="300"/>
        <end position="353"/>
    </location>
</feature>
<evidence type="ECO:0000259" key="8">
    <source>
        <dbReference type="PROSITE" id="PS50885"/>
    </source>
</evidence>
<evidence type="ECO:0000313" key="10">
    <source>
        <dbReference type="Proteomes" id="UP000000271"/>
    </source>
</evidence>
<evidence type="ECO:0000256" key="5">
    <source>
        <dbReference type="ARBA" id="ARBA00029447"/>
    </source>
</evidence>
<dbReference type="PROSITE" id="PS50885">
    <property type="entry name" value="HAMP"/>
    <property type="match status" value="1"/>
</dbReference>
<keyword evidence="4 6" id="KW-0807">Transducer</keyword>
<dbReference type="eggNOG" id="COG0840">
    <property type="taxonomic scope" value="Bacteria"/>
</dbReference>
<accession>D6XZB4</accession>
<dbReference type="PANTHER" id="PTHR32089">
    <property type="entry name" value="METHYL-ACCEPTING CHEMOTAXIS PROTEIN MCPB"/>
    <property type="match status" value="1"/>
</dbReference>
<organism evidence="9 10">
    <name type="scientific">Bacillus selenitireducens (strain ATCC 700615 / DSM 15326 / MLS10)</name>
    <dbReference type="NCBI Taxonomy" id="439292"/>
    <lineage>
        <taxon>Bacteria</taxon>
        <taxon>Bacillati</taxon>
        <taxon>Bacillota</taxon>
        <taxon>Bacilli</taxon>
        <taxon>Bacillales</taxon>
        <taxon>Bacillaceae</taxon>
        <taxon>Salisediminibacterium</taxon>
    </lineage>
</organism>
<keyword evidence="2" id="KW-1003">Cell membrane</keyword>
<dbReference type="InterPro" id="IPR029150">
    <property type="entry name" value="dCache_3"/>
</dbReference>
<dbReference type="SUPFAM" id="SSF58104">
    <property type="entry name" value="Methyl-accepting chemotaxis protein (MCP) signaling domain"/>
    <property type="match status" value="1"/>
</dbReference>
<dbReference type="HOGENOM" id="CLU_000445_107_19_9"/>
<evidence type="ECO:0000256" key="1">
    <source>
        <dbReference type="ARBA" id="ARBA00004236"/>
    </source>
</evidence>
<evidence type="ECO:0000313" key="9">
    <source>
        <dbReference type="EMBL" id="ADI00399.1"/>
    </source>
</evidence>
<keyword evidence="3" id="KW-0472">Membrane</keyword>
<dbReference type="STRING" id="439292.Bsel_2910"/>
<dbReference type="Pfam" id="PF00672">
    <property type="entry name" value="HAMP"/>
    <property type="match status" value="1"/>
</dbReference>
<dbReference type="InterPro" id="IPR003660">
    <property type="entry name" value="HAMP_dom"/>
</dbReference>
<dbReference type="GO" id="GO:0005886">
    <property type="term" value="C:plasma membrane"/>
    <property type="evidence" value="ECO:0007669"/>
    <property type="project" value="UniProtKB-SubCell"/>
</dbReference>
<dbReference type="AlphaFoldDB" id="D6XZB4"/>
<dbReference type="PROSITE" id="PS50111">
    <property type="entry name" value="CHEMOTAXIS_TRANSDUC_2"/>
    <property type="match status" value="1"/>
</dbReference>
<dbReference type="SUPFAM" id="SSF103190">
    <property type="entry name" value="Sensory domain-like"/>
    <property type="match status" value="1"/>
</dbReference>
<evidence type="ECO:0000256" key="4">
    <source>
        <dbReference type="ARBA" id="ARBA00023224"/>
    </source>
</evidence>
<dbReference type="SMART" id="SM00283">
    <property type="entry name" value="MA"/>
    <property type="match status" value="1"/>
</dbReference>
<dbReference type="PANTHER" id="PTHR32089:SF112">
    <property type="entry name" value="LYSOZYME-LIKE PROTEIN-RELATED"/>
    <property type="match status" value="1"/>
</dbReference>
<evidence type="ECO:0000256" key="3">
    <source>
        <dbReference type="ARBA" id="ARBA00023136"/>
    </source>
</evidence>
<evidence type="ECO:0000256" key="2">
    <source>
        <dbReference type="ARBA" id="ARBA00022475"/>
    </source>
</evidence>
<dbReference type="GO" id="GO:0007165">
    <property type="term" value="P:signal transduction"/>
    <property type="evidence" value="ECO:0007669"/>
    <property type="project" value="UniProtKB-KW"/>
</dbReference>
<dbReference type="InterPro" id="IPR029151">
    <property type="entry name" value="Sensor-like_sf"/>
</dbReference>
<dbReference type="EMBL" id="CP001791">
    <property type="protein sequence ID" value="ADI00399.1"/>
    <property type="molecule type" value="Genomic_DNA"/>
</dbReference>
<dbReference type="Pfam" id="PF14827">
    <property type="entry name" value="dCache_3"/>
    <property type="match status" value="1"/>
</dbReference>
<dbReference type="Gene3D" id="1.10.287.950">
    <property type="entry name" value="Methyl-accepting chemotaxis protein"/>
    <property type="match status" value="1"/>
</dbReference>
<gene>
    <name evidence="9" type="ordered locus">Bsel_2910</name>
</gene>
<proteinExistence type="inferred from homology"/>
<evidence type="ECO:0000256" key="6">
    <source>
        <dbReference type="PROSITE-ProRule" id="PRU00284"/>
    </source>
</evidence>
<reference evidence="9" key="1">
    <citation type="submission" date="2009-10" db="EMBL/GenBank/DDBJ databases">
        <title>Complete sequence of Bacillus selenitireducens MLS10.</title>
        <authorList>
            <consortium name="US DOE Joint Genome Institute"/>
            <person name="Lucas S."/>
            <person name="Copeland A."/>
            <person name="Lapidus A."/>
            <person name="Glavina del Rio T."/>
            <person name="Dalin E."/>
            <person name="Tice H."/>
            <person name="Bruce D."/>
            <person name="Goodwin L."/>
            <person name="Pitluck S."/>
            <person name="Sims D."/>
            <person name="Brettin T."/>
            <person name="Detter J.C."/>
            <person name="Han C."/>
            <person name="Larimer F."/>
            <person name="Land M."/>
            <person name="Hauser L."/>
            <person name="Kyrpides N."/>
            <person name="Ovchinnikova G."/>
            <person name="Stolz J."/>
        </authorList>
    </citation>
    <scope>NUCLEOTIDE SEQUENCE [LARGE SCALE GENOMIC DNA]</scope>
    <source>
        <strain evidence="9">MLS10</strain>
    </source>
</reference>
<comment type="similarity">
    <text evidence="5">Belongs to the methyl-accepting chemotaxis (MCP) protein family.</text>
</comment>
<dbReference type="RefSeq" id="WP_013173811.1">
    <property type="nucleotide sequence ID" value="NC_014219.1"/>
</dbReference>
<dbReference type="InterPro" id="IPR004089">
    <property type="entry name" value="MCPsignal_dom"/>
</dbReference>
<comment type="subcellular location">
    <subcellularLocation>
        <location evidence="1">Cell membrane</location>
    </subcellularLocation>
</comment>